<dbReference type="AlphaFoldDB" id="A0A8J6LCZ6"/>
<feature type="compositionally biased region" description="Basic residues" evidence="1">
    <location>
        <begin position="136"/>
        <end position="149"/>
    </location>
</feature>
<gene>
    <name evidence="2" type="ORF">GEV33_006741</name>
</gene>
<dbReference type="EMBL" id="JABDTM020022151">
    <property type="protein sequence ID" value="KAH0816050.1"/>
    <property type="molecule type" value="Genomic_DNA"/>
</dbReference>
<feature type="region of interest" description="Disordered" evidence="1">
    <location>
        <begin position="97"/>
        <end position="121"/>
    </location>
</feature>
<feature type="compositionally biased region" description="Basic and acidic residues" evidence="1">
    <location>
        <begin position="157"/>
        <end position="181"/>
    </location>
</feature>
<reference evidence="2" key="1">
    <citation type="journal article" date="2020" name="J Insects Food Feed">
        <title>The yellow mealworm (Tenebrio molitor) genome: a resource for the emerging insects as food and feed industry.</title>
        <authorList>
            <person name="Eriksson T."/>
            <person name="Andere A."/>
            <person name="Kelstrup H."/>
            <person name="Emery V."/>
            <person name="Picard C."/>
        </authorList>
    </citation>
    <scope>NUCLEOTIDE SEQUENCE</scope>
    <source>
        <strain evidence="2">Stoneville</strain>
        <tissue evidence="2">Whole head</tissue>
    </source>
</reference>
<sequence length="181" mass="20150">MCRRIRFPWKFFRIYWTECTHAGCREVAEATTLHALSEARKKGSSVAAWLSETVLRGHGPGASGFESHRRGRIFSKERTSAGPWMCVYVYQGLGGGGRKSDTLPTPPRGQQGSNPRPDGPPMDVVCCCIRVVSSRKRRRERVGVGRRGKYPGAPPHHIKENEKNKPTVKVPDRPSGERGKA</sequence>
<proteinExistence type="predicted"/>
<protein>
    <submittedName>
        <fullName evidence="2">Uncharacterized protein</fullName>
    </submittedName>
</protein>
<evidence type="ECO:0000256" key="1">
    <source>
        <dbReference type="SAM" id="MobiDB-lite"/>
    </source>
</evidence>
<feature type="region of interest" description="Disordered" evidence="1">
    <location>
        <begin position="136"/>
        <end position="181"/>
    </location>
</feature>
<evidence type="ECO:0000313" key="2">
    <source>
        <dbReference type="EMBL" id="KAH0816050.1"/>
    </source>
</evidence>
<keyword evidence="3" id="KW-1185">Reference proteome</keyword>
<dbReference type="Proteomes" id="UP000719412">
    <property type="component" value="Unassembled WGS sequence"/>
</dbReference>
<name>A0A8J6LCZ6_TENMO</name>
<comment type="caution">
    <text evidence="2">The sequence shown here is derived from an EMBL/GenBank/DDBJ whole genome shotgun (WGS) entry which is preliminary data.</text>
</comment>
<evidence type="ECO:0000313" key="3">
    <source>
        <dbReference type="Proteomes" id="UP000719412"/>
    </source>
</evidence>
<reference evidence="2" key="2">
    <citation type="submission" date="2021-08" db="EMBL/GenBank/DDBJ databases">
        <authorList>
            <person name="Eriksson T."/>
        </authorList>
    </citation>
    <scope>NUCLEOTIDE SEQUENCE</scope>
    <source>
        <strain evidence="2">Stoneville</strain>
        <tissue evidence="2">Whole head</tissue>
    </source>
</reference>
<organism evidence="2 3">
    <name type="scientific">Tenebrio molitor</name>
    <name type="common">Yellow mealworm beetle</name>
    <dbReference type="NCBI Taxonomy" id="7067"/>
    <lineage>
        <taxon>Eukaryota</taxon>
        <taxon>Metazoa</taxon>
        <taxon>Ecdysozoa</taxon>
        <taxon>Arthropoda</taxon>
        <taxon>Hexapoda</taxon>
        <taxon>Insecta</taxon>
        <taxon>Pterygota</taxon>
        <taxon>Neoptera</taxon>
        <taxon>Endopterygota</taxon>
        <taxon>Coleoptera</taxon>
        <taxon>Polyphaga</taxon>
        <taxon>Cucujiformia</taxon>
        <taxon>Tenebrionidae</taxon>
        <taxon>Tenebrio</taxon>
    </lineage>
</organism>
<accession>A0A8J6LCZ6</accession>